<gene>
    <name evidence="2" type="ORF">EV214_13317</name>
</gene>
<dbReference type="RefSeq" id="WP_132247675.1">
    <property type="nucleotide sequence ID" value="NZ_SLWV01000033.1"/>
</dbReference>
<dbReference type="AlphaFoldDB" id="A0A4R2K7C6"/>
<organism evidence="2 3">
    <name type="scientific">Marinisporobacter balticus</name>
    <dbReference type="NCBI Taxonomy" id="2018667"/>
    <lineage>
        <taxon>Bacteria</taxon>
        <taxon>Bacillati</taxon>
        <taxon>Bacillota</taxon>
        <taxon>Clostridia</taxon>
        <taxon>Peptostreptococcales</taxon>
        <taxon>Thermotaleaceae</taxon>
        <taxon>Marinisporobacter</taxon>
    </lineage>
</organism>
<accession>A0A4R2K7C6</accession>
<dbReference type="Proteomes" id="UP000294919">
    <property type="component" value="Unassembled WGS sequence"/>
</dbReference>
<protein>
    <submittedName>
        <fullName evidence="2">Uncharacterized protein</fullName>
    </submittedName>
</protein>
<keyword evidence="3" id="KW-1185">Reference proteome</keyword>
<evidence type="ECO:0000313" key="3">
    <source>
        <dbReference type="Proteomes" id="UP000294919"/>
    </source>
</evidence>
<sequence length="86" mass="9800">MDHLKFLIGSTITTLITYNILTRISNIYRIKESVLEKEKLKYLVNSIVFILLVTIVTAGLMITKNHLLRGIIVGFGSSFYALIIRE</sequence>
<feature type="transmembrane region" description="Helical" evidence="1">
    <location>
        <begin position="42"/>
        <end position="61"/>
    </location>
</feature>
<keyword evidence="1" id="KW-0472">Membrane</keyword>
<evidence type="ECO:0000256" key="1">
    <source>
        <dbReference type="SAM" id="Phobius"/>
    </source>
</evidence>
<reference evidence="2 3" key="1">
    <citation type="submission" date="2019-03" db="EMBL/GenBank/DDBJ databases">
        <title>Genomic Encyclopedia of Type Strains, Phase IV (KMG-IV): sequencing the most valuable type-strain genomes for metagenomic binning, comparative biology and taxonomic classification.</title>
        <authorList>
            <person name="Goeker M."/>
        </authorList>
    </citation>
    <scope>NUCLEOTIDE SEQUENCE [LARGE SCALE GENOMIC DNA]</scope>
    <source>
        <strain evidence="2 3">DSM 102940</strain>
    </source>
</reference>
<dbReference type="EMBL" id="SLWV01000033">
    <property type="protein sequence ID" value="TCO69241.1"/>
    <property type="molecule type" value="Genomic_DNA"/>
</dbReference>
<feature type="transmembrane region" description="Helical" evidence="1">
    <location>
        <begin position="6"/>
        <end position="21"/>
    </location>
</feature>
<evidence type="ECO:0000313" key="2">
    <source>
        <dbReference type="EMBL" id="TCO69241.1"/>
    </source>
</evidence>
<name>A0A4R2K7C6_9FIRM</name>
<comment type="caution">
    <text evidence="2">The sequence shown here is derived from an EMBL/GenBank/DDBJ whole genome shotgun (WGS) entry which is preliminary data.</text>
</comment>
<keyword evidence="1" id="KW-1133">Transmembrane helix</keyword>
<keyword evidence="1" id="KW-0812">Transmembrane</keyword>
<feature type="transmembrane region" description="Helical" evidence="1">
    <location>
        <begin position="67"/>
        <end position="84"/>
    </location>
</feature>
<proteinExistence type="predicted"/>